<accession>A0A506UHN9</accession>
<name>A0A506UHN9_9HYPH</name>
<proteinExistence type="predicted"/>
<dbReference type="InterPro" id="IPR025419">
    <property type="entry name" value="DUF4142"/>
</dbReference>
<feature type="domain" description="DUF4142" evidence="3">
    <location>
        <begin position="59"/>
        <end position="203"/>
    </location>
</feature>
<dbReference type="RefSeq" id="WP_141165129.1">
    <property type="nucleotide sequence ID" value="NZ_VHLH01000001.1"/>
</dbReference>
<feature type="region of interest" description="Disordered" evidence="1">
    <location>
        <begin position="24"/>
        <end position="58"/>
    </location>
</feature>
<feature type="compositionally biased region" description="Polar residues" evidence="1">
    <location>
        <begin position="48"/>
        <end position="58"/>
    </location>
</feature>
<feature type="chain" id="PRO_5021500435" evidence="2">
    <location>
        <begin position="22"/>
        <end position="208"/>
    </location>
</feature>
<evidence type="ECO:0000256" key="2">
    <source>
        <dbReference type="SAM" id="SignalP"/>
    </source>
</evidence>
<evidence type="ECO:0000313" key="5">
    <source>
        <dbReference type="Proteomes" id="UP000320314"/>
    </source>
</evidence>
<keyword evidence="2" id="KW-0732">Signal</keyword>
<gene>
    <name evidence="4" type="ORF">FJU11_00965</name>
</gene>
<dbReference type="InterPro" id="IPR012347">
    <property type="entry name" value="Ferritin-like"/>
</dbReference>
<dbReference type="AlphaFoldDB" id="A0A506UHN9"/>
<organism evidence="4 5">
    <name type="scientific">Pararhizobium mangrovi</name>
    <dbReference type="NCBI Taxonomy" id="2590452"/>
    <lineage>
        <taxon>Bacteria</taxon>
        <taxon>Pseudomonadati</taxon>
        <taxon>Pseudomonadota</taxon>
        <taxon>Alphaproteobacteria</taxon>
        <taxon>Hyphomicrobiales</taxon>
        <taxon>Rhizobiaceae</taxon>
        <taxon>Rhizobium/Agrobacterium group</taxon>
        <taxon>Pararhizobium</taxon>
    </lineage>
</organism>
<evidence type="ECO:0000313" key="4">
    <source>
        <dbReference type="EMBL" id="TPW32826.1"/>
    </source>
</evidence>
<comment type="caution">
    <text evidence="4">The sequence shown here is derived from an EMBL/GenBank/DDBJ whole genome shotgun (WGS) entry which is preliminary data.</text>
</comment>
<reference evidence="4 5" key="1">
    <citation type="submission" date="2019-06" db="EMBL/GenBank/DDBJ databases">
        <authorList>
            <person name="Li M."/>
        </authorList>
    </citation>
    <scope>NUCLEOTIDE SEQUENCE [LARGE SCALE GENOMIC DNA]</scope>
    <source>
        <strain evidence="4 5">BGMRC6574</strain>
    </source>
</reference>
<evidence type="ECO:0000256" key="1">
    <source>
        <dbReference type="SAM" id="MobiDB-lite"/>
    </source>
</evidence>
<feature type="signal peptide" evidence="2">
    <location>
        <begin position="1"/>
        <end position="21"/>
    </location>
</feature>
<sequence>MKRRQMIAAFGAAAATLPVLASARAASSAPTPKEKPGEATAKAETAKQPASTPASSDQETWMKMTMAIGSMSLLASRAAVDDARNAAVKQFAKWEVYEQETLADVLTSMQDSAPAPQGKLQPPSDAEARNHLDAKMKDQLSELKQKKDAAFDKAYIQAQLTGHKKLLTVQVNFLKVGQNRESLDVAKIARAYIEQHIDQLQALQSKIG</sequence>
<protein>
    <submittedName>
        <fullName evidence="4">DUF4142 domain-containing protein</fullName>
    </submittedName>
</protein>
<dbReference type="Proteomes" id="UP000320314">
    <property type="component" value="Unassembled WGS sequence"/>
</dbReference>
<evidence type="ECO:0000259" key="3">
    <source>
        <dbReference type="Pfam" id="PF13628"/>
    </source>
</evidence>
<dbReference type="OrthoDB" id="7281440at2"/>
<dbReference type="Pfam" id="PF13628">
    <property type="entry name" value="DUF4142"/>
    <property type="match status" value="1"/>
</dbReference>
<dbReference type="Gene3D" id="1.20.1260.10">
    <property type="match status" value="1"/>
</dbReference>
<keyword evidence="5" id="KW-1185">Reference proteome</keyword>
<dbReference type="EMBL" id="VHLH01000001">
    <property type="protein sequence ID" value="TPW32826.1"/>
    <property type="molecule type" value="Genomic_DNA"/>
</dbReference>